<dbReference type="Pfam" id="PF14245">
    <property type="entry name" value="Pilin_PilA"/>
    <property type="match status" value="1"/>
</dbReference>
<gene>
    <name evidence="2" type="ORF">SAMN05444354_11957</name>
</gene>
<keyword evidence="1" id="KW-1133">Transmembrane helix</keyword>
<evidence type="ECO:0000256" key="1">
    <source>
        <dbReference type="SAM" id="Phobius"/>
    </source>
</evidence>
<dbReference type="OrthoDB" id="9795612at2"/>
<feature type="transmembrane region" description="Helical" evidence="1">
    <location>
        <begin position="7"/>
        <end position="32"/>
    </location>
</feature>
<dbReference type="Proteomes" id="UP000182719">
    <property type="component" value="Unassembled WGS sequence"/>
</dbReference>
<protein>
    <submittedName>
        <fullName evidence="2">Prepilin-type N-terminal cleavage/methylation domain-containing protein</fullName>
    </submittedName>
</protein>
<name>A0A1H7ZME2_STIAU</name>
<dbReference type="Gene3D" id="3.30.700.10">
    <property type="entry name" value="Glycoprotein, Type 4 Pilin"/>
    <property type="match status" value="1"/>
</dbReference>
<reference evidence="3" key="1">
    <citation type="submission" date="2016-10" db="EMBL/GenBank/DDBJ databases">
        <authorList>
            <person name="Varghese N."/>
            <person name="Submissions S."/>
        </authorList>
    </citation>
    <scope>NUCLEOTIDE SEQUENCE [LARGE SCALE GENOMIC DNA]</scope>
    <source>
        <strain evidence="3">DSM 17044</strain>
    </source>
</reference>
<dbReference type="InterPro" id="IPR045584">
    <property type="entry name" value="Pilin-like"/>
</dbReference>
<keyword evidence="1" id="KW-0472">Membrane</keyword>
<dbReference type="AlphaFoldDB" id="A0A1H7ZME2"/>
<dbReference type="PANTHER" id="PTHR30093">
    <property type="entry name" value="GENERAL SECRETION PATHWAY PROTEIN G"/>
    <property type="match status" value="1"/>
</dbReference>
<proteinExistence type="predicted"/>
<dbReference type="Pfam" id="PF07963">
    <property type="entry name" value="N_methyl"/>
    <property type="match status" value="1"/>
</dbReference>
<dbReference type="SUPFAM" id="SSF54523">
    <property type="entry name" value="Pili subunits"/>
    <property type="match status" value="1"/>
</dbReference>
<sequence>MVQRSRGFTLIELMIVVAIIGILASIAIPSFMRFQARARQSEVSTQLKSLFTAMRTQQRKPDDNIHGTGFSPDRGNRYSYHLENGCSTYEERSTVDTVRHAKDTCIGADASRFKGFPAFFEVVSVANPNWDEQGTAHGMGAEAGVYGEKGSWDFIAYGVGDVDDQVEDAADTWLISSADGLLETVCPESLGVPESVSAGEPFNVSNDVNCP</sequence>
<dbReference type="NCBIfam" id="TIGR02532">
    <property type="entry name" value="IV_pilin_GFxxxE"/>
    <property type="match status" value="1"/>
</dbReference>
<keyword evidence="1" id="KW-0812">Transmembrane</keyword>
<dbReference type="EMBL" id="FOAP01000019">
    <property type="protein sequence ID" value="SEM59431.1"/>
    <property type="molecule type" value="Genomic_DNA"/>
</dbReference>
<dbReference type="PROSITE" id="PS00409">
    <property type="entry name" value="PROKAR_NTER_METHYL"/>
    <property type="match status" value="1"/>
</dbReference>
<organism evidence="2 3">
    <name type="scientific">Stigmatella aurantiaca</name>
    <dbReference type="NCBI Taxonomy" id="41"/>
    <lineage>
        <taxon>Bacteria</taxon>
        <taxon>Pseudomonadati</taxon>
        <taxon>Myxococcota</taxon>
        <taxon>Myxococcia</taxon>
        <taxon>Myxococcales</taxon>
        <taxon>Cystobacterineae</taxon>
        <taxon>Archangiaceae</taxon>
        <taxon>Stigmatella</taxon>
    </lineage>
</organism>
<dbReference type="InterPro" id="IPR012902">
    <property type="entry name" value="N_methyl_site"/>
</dbReference>
<evidence type="ECO:0000313" key="3">
    <source>
        <dbReference type="Proteomes" id="UP000182719"/>
    </source>
</evidence>
<keyword evidence="3" id="KW-1185">Reference proteome</keyword>
<dbReference type="InterPro" id="IPR028188">
    <property type="entry name" value="Pilin_PilA"/>
</dbReference>
<evidence type="ECO:0000313" key="2">
    <source>
        <dbReference type="EMBL" id="SEM59431.1"/>
    </source>
</evidence>
<accession>A0A1H7ZME2</accession>